<dbReference type="RefSeq" id="WP_120772844.1">
    <property type="nucleotide sequence ID" value="NZ_CP032627.1"/>
</dbReference>
<dbReference type="OrthoDB" id="2242577at2"/>
<keyword evidence="2" id="KW-1185">Reference proteome</keyword>
<sequence length="100" mass="11956">MTEHHLPWENPNQDYKRTLMKRRSERRYRVLQLAKTLRVSLTRLKLLGIDEYNVEILTWIEQMEDGSAGDFDDEDFAQAKRFTKRIVKLLEKMENKSGQG</sequence>
<accession>A0A387BCD9</accession>
<dbReference type="Proteomes" id="UP000269374">
    <property type="component" value="Chromosome"/>
</dbReference>
<proteinExistence type="predicted"/>
<dbReference type="EMBL" id="CP032627">
    <property type="protein sequence ID" value="AYG01473.1"/>
    <property type="molecule type" value="Genomic_DNA"/>
</dbReference>
<dbReference type="KEGG" id="lact:D7I46_10590"/>
<evidence type="ECO:0000313" key="1">
    <source>
        <dbReference type="EMBL" id="AYG01473.1"/>
    </source>
</evidence>
<organism evidence="1 2">
    <name type="scientific">Lactococcus allomyrinae</name>
    <dbReference type="NCBI Taxonomy" id="2419773"/>
    <lineage>
        <taxon>Bacteria</taxon>
        <taxon>Bacillati</taxon>
        <taxon>Bacillota</taxon>
        <taxon>Bacilli</taxon>
        <taxon>Lactobacillales</taxon>
        <taxon>Streptococcaceae</taxon>
        <taxon>Lactococcus</taxon>
    </lineage>
</organism>
<reference evidence="1 2" key="1">
    <citation type="submission" date="2018-09" db="EMBL/GenBank/DDBJ databases">
        <title>Genome sequencing of strain 1JSPR-7.</title>
        <authorList>
            <person name="Heo J."/>
            <person name="Kim S.-J."/>
            <person name="Kwon S.-W."/>
        </authorList>
    </citation>
    <scope>NUCLEOTIDE SEQUENCE [LARGE SCALE GENOMIC DNA]</scope>
    <source>
        <strain evidence="1 2">1JSPR-7</strain>
    </source>
</reference>
<dbReference type="AlphaFoldDB" id="A0A387BCD9"/>
<name>A0A387BCD9_9LACT</name>
<gene>
    <name evidence="1" type="ORF">D7I46_10590</name>
</gene>
<evidence type="ECO:0000313" key="2">
    <source>
        <dbReference type="Proteomes" id="UP000269374"/>
    </source>
</evidence>
<protein>
    <submittedName>
        <fullName evidence="1">Uncharacterized protein</fullName>
    </submittedName>
</protein>